<evidence type="ECO:0000313" key="4">
    <source>
        <dbReference type="Proteomes" id="UP001642409"/>
    </source>
</evidence>
<dbReference type="PROSITE" id="PS50090">
    <property type="entry name" value="MYB_LIKE"/>
    <property type="match status" value="1"/>
</dbReference>
<evidence type="ECO:0000259" key="1">
    <source>
        <dbReference type="PROSITE" id="PS50090"/>
    </source>
</evidence>
<protein>
    <submittedName>
        <fullName evidence="2">Myb-like DNA-binding domain-containing protein</fullName>
    </submittedName>
    <submittedName>
        <fullName evidence="3">Myb-like_DNA-binding domain-containing protein</fullName>
    </submittedName>
</protein>
<sequence>MSETQLLVQQNIHLLLLRCWTSFSISQYYQSVFLGSAQKASAFRTHFIAFPFSKNSISGGLFQVIRIQYGFHIEWCSLQYCRQNVQDKDYQLIEYYLYRYPYSKTLIINSSTTNNIQEFLKLQLDKHMYIISTYLRVSINITTKLIELTNTIMIHWTDEEKQQLLQAVSQNKLNNRIQWKIVQNILNNKSYNQCRTMYSVKPDYIAIQLRHSITVNCYNVLELSSQCLQLVQQLMILILIRFIQLDIVGALSFGSGNTFPVELEKYMESDEMETEPIDMIESKLYRRIQMKMDFDKIKLQIMQMQANSHQ</sequence>
<reference evidence="3 4" key="2">
    <citation type="submission" date="2024-07" db="EMBL/GenBank/DDBJ databases">
        <authorList>
            <person name="Akdeniz Z."/>
        </authorList>
    </citation>
    <scope>NUCLEOTIDE SEQUENCE [LARGE SCALE GENOMIC DNA]</scope>
</reference>
<dbReference type="SMART" id="SM00717">
    <property type="entry name" value="SANT"/>
    <property type="match status" value="1"/>
</dbReference>
<keyword evidence="4" id="KW-1185">Reference proteome</keyword>
<evidence type="ECO:0000313" key="2">
    <source>
        <dbReference type="EMBL" id="CAI9963048.1"/>
    </source>
</evidence>
<dbReference type="SUPFAM" id="SSF46689">
    <property type="entry name" value="Homeodomain-like"/>
    <property type="match status" value="1"/>
</dbReference>
<dbReference type="EMBL" id="CATOUU010000964">
    <property type="protein sequence ID" value="CAI9963048.1"/>
    <property type="molecule type" value="Genomic_DNA"/>
</dbReference>
<feature type="domain" description="Myb-like" evidence="1">
    <location>
        <begin position="156"/>
        <end position="198"/>
    </location>
</feature>
<accession>A0AA86QZU8</accession>
<name>A0AA86QZU8_9EUKA</name>
<dbReference type="AlphaFoldDB" id="A0AA86QZU8"/>
<dbReference type="EMBL" id="CAXDID020000173">
    <property type="protein sequence ID" value="CAL6047896.1"/>
    <property type="molecule type" value="Genomic_DNA"/>
</dbReference>
<dbReference type="Gene3D" id="1.10.10.60">
    <property type="entry name" value="Homeodomain-like"/>
    <property type="match status" value="1"/>
</dbReference>
<dbReference type="Proteomes" id="UP001642409">
    <property type="component" value="Unassembled WGS sequence"/>
</dbReference>
<dbReference type="Pfam" id="PF00249">
    <property type="entry name" value="Myb_DNA-binding"/>
    <property type="match status" value="1"/>
</dbReference>
<gene>
    <name evidence="3" type="ORF">HINF_LOCUS42428</name>
    <name evidence="2" type="ORF">HINF_LOCUS50693</name>
</gene>
<reference evidence="2" key="1">
    <citation type="submission" date="2023-06" db="EMBL/GenBank/DDBJ databases">
        <authorList>
            <person name="Kurt Z."/>
        </authorList>
    </citation>
    <scope>NUCLEOTIDE SEQUENCE</scope>
</reference>
<dbReference type="InterPro" id="IPR001005">
    <property type="entry name" value="SANT/Myb"/>
</dbReference>
<keyword evidence="2" id="KW-0238">DNA-binding</keyword>
<comment type="caution">
    <text evidence="2">The sequence shown here is derived from an EMBL/GenBank/DDBJ whole genome shotgun (WGS) entry which is preliminary data.</text>
</comment>
<organism evidence="2">
    <name type="scientific">Hexamita inflata</name>
    <dbReference type="NCBI Taxonomy" id="28002"/>
    <lineage>
        <taxon>Eukaryota</taxon>
        <taxon>Metamonada</taxon>
        <taxon>Diplomonadida</taxon>
        <taxon>Hexamitidae</taxon>
        <taxon>Hexamitinae</taxon>
        <taxon>Hexamita</taxon>
    </lineage>
</organism>
<proteinExistence type="predicted"/>
<evidence type="ECO:0000313" key="3">
    <source>
        <dbReference type="EMBL" id="CAL6047896.1"/>
    </source>
</evidence>
<dbReference type="CDD" id="cd00167">
    <property type="entry name" value="SANT"/>
    <property type="match status" value="1"/>
</dbReference>
<dbReference type="InterPro" id="IPR009057">
    <property type="entry name" value="Homeodomain-like_sf"/>
</dbReference>
<dbReference type="GO" id="GO:0003677">
    <property type="term" value="F:DNA binding"/>
    <property type="evidence" value="ECO:0007669"/>
    <property type="project" value="UniProtKB-KW"/>
</dbReference>